<dbReference type="SUPFAM" id="SSF50965">
    <property type="entry name" value="Galactose oxidase, central domain"/>
    <property type="match status" value="1"/>
</dbReference>
<dbReference type="Gene3D" id="2.120.10.80">
    <property type="entry name" value="Kelch-type beta propeller"/>
    <property type="match status" value="1"/>
</dbReference>
<comment type="caution">
    <text evidence="3">The sequence shown here is derived from an EMBL/GenBank/DDBJ whole genome shotgun (WGS) entry which is preliminary data.</text>
</comment>
<evidence type="ECO:0008006" key="5">
    <source>
        <dbReference type="Google" id="ProtNLM"/>
    </source>
</evidence>
<accession>A0ABV9KVD8</accession>
<name>A0ABV9KVD8_9BACT</name>
<keyword evidence="1" id="KW-0472">Membrane</keyword>
<feature type="transmembrane region" description="Helical" evidence="1">
    <location>
        <begin position="546"/>
        <end position="568"/>
    </location>
</feature>
<dbReference type="InterPro" id="IPR011043">
    <property type="entry name" value="Gal_Oxase/kelch_b-propeller"/>
</dbReference>
<dbReference type="RefSeq" id="WP_379995419.1">
    <property type="nucleotide sequence ID" value="NZ_JBHSGN010000063.1"/>
</dbReference>
<feature type="chain" id="PRO_5045653007" description="DNA-binding transcriptional activator" evidence="2">
    <location>
        <begin position="21"/>
        <end position="860"/>
    </location>
</feature>
<sequence length="860" mass="98386">MNKVSCLILIFVLSLCSAHAQDKLNKLDHGLFIKSYPESDSQKTSFILENGSSVKLSKELTMSFEMYIRPEYLFGVVFRIITDKKENIDMLITVSDDDKRYPLLAINEAAHALSQEVICGQWVPVSITLSRERREITLSYGSATLTKPYDLSSSSGVNISFGVCPIENFGITDIASVNIKDIKIFRNGSLTRYWKLKEHNGDVSLDSISQVRAVATNPKWITDDYASWKKIYSKKIKDNSQFTFDHDHLFYIVSPDSKSISAFDSKSGKETQIVSRGGYMVANVPNMIYFDTIRNQIVTYNLDEDITSSFSFETNSWSYSSKPVKEPAYMNNTAVYLANESTLYSFGGYGFYKYNHDLVKMNTDGGSMKKFQLSEILPRFSASSAIVDNQMYIFGGRGSKSGRQELSPRNYYDFYSVNLIMGQANKLWEEDNTGQDFMPGENMVYDKEQDCFYLFTTKDGGTLFKIRANKKGFEQMSFPIHEDLEAFFLYTNLYYSASQQKLFALFYRKVSDTESFLSIYSLDFPPIYIADLQQAVIKQEDGEKDYILPIVISILSVAIVCVVFVLLVRIRSRKQGSSIGKGITISENIQRKRTDTDKMPDELVIRKHNYYNFEKQSICLTGGFTVMDNEGNNITGMFTPTLKYLLILLILYTQKDTRGISGKKIIQLLWFDKDEVSAKKNRNVYFSKLRSIFENVGGVEITSVSGFWSVKFDKSITCDYFEAMRLFSVIRESQFDDQDSVNRLLELLLRGVLLPNTETDWTDNFKSDFSNLTIDVLTDILQSGKYQLDDNMKLNIADTILLHDFINEEALHLKCSILFNSGKKGIAKSIYDNFCKEYMNLIGVQYKYSLTDVIEKKYES</sequence>
<protein>
    <recommendedName>
        <fullName evidence="5">DNA-binding transcriptional activator</fullName>
    </recommendedName>
</protein>
<evidence type="ECO:0000256" key="2">
    <source>
        <dbReference type="SAM" id="SignalP"/>
    </source>
</evidence>
<evidence type="ECO:0000313" key="3">
    <source>
        <dbReference type="EMBL" id="MFC4673789.1"/>
    </source>
</evidence>
<evidence type="ECO:0000256" key="1">
    <source>
        <dbReference type="SAM" id="Phobius"/>
    </source>
</evidence>
<keyword evidence="2" id="KW-0732">Signal</keyword>
<organism evidence="3 4">
    <name type="scientific">Dysgonomonas termitidis</name>
    <dbReference type="NCBI Taxonomy" id="1516126"/>
    <lineage>
        <taxon>Bacteria</taxon>
        <taxon>Pseudomonadati</taxon>
        <taxon>Bacteroidota</taxon>
        <taxon>Bacteroidia</taxon>
        <taxon>Bacteroidales</taxon>
        <taxon>Dysgonomonadaceae</taxon>
        <taxon>Dysgonomonas</taxon>
    </lineage>
</organism>
<dbReference type="Proteomes" id="UP001596023">
    <property type="component" value="Unassembled WGS sequence"/>
</dbReference>
<dbReference type="InterPro" id="IPR051677">
    <property type="entry name" value="AfsR-DnrI-RedD_regulator"/>
</dbReference>
<evidence type="ECO:0000313" key="4">
    <source>
        <dbReference type="Proteomes" id="UP001596023"/>
    </source>
</evidence>
<dbReference type="PANTHER" id="PTHR35807">
    <property type="entry name" value="TRANSCRIPTIONAL REGULATOR REDD-RELATED"/>
    <property type="match status" value="1"/>
</dbReference>
<proteinExistence type="predicted"/>
<feature type="signal peptide" evidence="2">
    <location>
        <begin position="1"/>
        <end position="20"/>
    </location>
</feature>
<keyword evidence="1" id="KW-0812">Transmembrane</keyword>
<dbReference type="EMBL" id="JBHSGN010000063">
    <property type="protein sequence ID" value="MFC4673789.1"/>
    <property type="molecule type" value="Genomic_DNA"/>
</dbReference>
<keyword evidence="4" id="KW-1185">Reference proteome</keyword>
<reference evidence="4" key="1">
    <citation type="journal article" date="2019" name="Int. J. Syst. Evol. Microbiol.">
        <title>The Global Catalogue of Microorganisms (GCM) 10K type strain sequencing project: providing services to taxonomists for standard genome sequencing and annotation.</title>
        <authorList>
            <consortium name="The Broad Institute Genomics Platform"/>
            <consortium name="The Broad Institute Genome Sequencing Center for Infectious Disease"/>
            <person name="Wu L."/>
            <person name="Ma J."/>
        </authorList>
    </citation>
    <scope>NUCLEOTIDE SEQUENCE [LARGE SCALE GENOMIC DNA]</scope>
    <source>
        <strain evidence="4">CCUG 66188</strain>
    </source>
</reference>
<gene>
    <name evidence="3" type="ORF">ACFO6W_08810</name>
</gene>
<dbReference type="InterPro" id="IPR015915">
    <property type="entry name" value="Kelch-typ_b-propeller"/>
</dbReference>
<dbReference type="PANTHER" id="PTHR35807:SF1">
    <property type="entry name" value="TRANSCRIPTIONAL REGULATOR REDD"/>
    <property type="match status" value="1"/>
</dbReference>
<keyword evidence="1" id="KW-1133">Transmembrane helix</keyword>